<evidence type="ECO:0000313" key="2">
    <source>
        <dbReference type="Proteomes" id="UP001205919"/>
    </source>
</evidence>
<evidence type="ECO:0008006" key="3">
    <source>
        <dbReference type="Google" id="ProtNLM"/>
    </source>
</evidence>
<comment type="caution">
    <text evidence="1">The sequence shown here is derived from an EMBL/GenBank/DDBJ whole genome shotgun (WGS) entry which is preliminary data.</text>
</comment>
<proteinExistence type="predicted"/>
<dbReference type="AlphaFoldDB" id="A0AAW5K4C7"/>
<evidence type="ECO:0000313" key="1">
    <source>
        <dbReference type="EMBL" id="MCQ4814015.1"/>
    </source>
</evidence>
<protein>
    <recommendedName>
        <fullName evidence="3">Transcriptional regulator</fullName>
    </recommendedName>
</protein>
<dbReference type="RefSeq" id="WP_008711433.1">
    <property type="nucleotide sequence ID" value="NZ_CABKQM010000008.1"/>
</dbReference>
<keyword evidence="2" id="KW-1185">Reference proteome</keyword>
<reference evidence="1 2" key="1">
    <citation type="submission" date="2022-06" db="EMBL/GenBank/DDBJ databases">
        <title>Isolation of gut microbiota from human fecal samples.</title>
        <authorList>
            <person name="Pamer E.G."/>
            <person name="Barat B."/>
            <person name="Waligurski E."/>
            <person name="Medina S."/>
            <person name="Paddock L."/>
            <person name="Mostad J."/>
        </authorList>
    </citation>
    <scope>NUCLEOTIDE SEQUENCE [LARGE SCALE GENOMIC DNA]</scope>
    <source>
        <strain evidence="1 2">DFI.9.90</strain>
    </source>
</reference>
<accession>A0AAW5K4C7</accession>
<sequence>MTQEEFRKLSYEERPRKRNLTLEQFAAEQIKKEKPFDYISAQMLLADCYDEKTQKRYSKAWRVPYHLNTEYMSEAIKMGLIEQL</sequence>
<dbReference type="Proteomes" id="UP001205919">
    <property type="component" value="Unassembled WGS sequence"/>
</dbReference>
<name>A0AAW5K4C7_9BACT</name>
<gene>
    <name evidence="1" type="ORF">NE630_06170</name>
</gene>
<dbReference type="EMBL" id="JANFYT010000010">
    <property type="protein sequence ID" value="MCQ4814015.1"/>
    <property type="molecule type" value="Genomic_DNA"/>
</dbReference>
<organism evidence="1 2">
    <name type="scientific">Cloacibacillus evryensis</name>
    <dbReference type="NCBI Taxonomy" id="508460"/>
    <lineage>
        <taxon>Bacteria</taxon>
        <taxon>Thermotogati</taxon>
        <taxon>Synergistota</taxon>
        <taxon>Synergistia</taxon>
        <taxon>Synergistales</taxon>
        <taxon>Synergistaceae</taxon>
        <taxon>Cloacibacillus</taxon>
    </lineage>
</organism>